<accession>A0A9X4KWX9</accession>
<protein>
    <submittedName>
        <fullName evidence="2">Pyocin knob domain-containing protein</fullName>
    </submittedName>
</protein>
<organism evidence="2 3">
    <name type="scientific">Cohnella rhizosphaerae</name>
    <dbReference type="NCBI Taxonomy" id="1457232"/>
    <lineage>
        <taxon>Bacteria</taxon>
        <taxon>Bacillati</taxon>
        <taxon>Bacillota</taxon>
        <taxon>Bacilli</taxon>
        <taxon>Bacillales</taxon>
        <taxon>Paenibacillaceae</taxon>
        <taxon>Cohnella</taxon>
    </lineage>
</organism>
<proteinExistence type="predicted"/>
<keyword evidence="3" id="KW-1185">Reference proteome</keyword>
<name>A0A9X4KWX9_9BACL</name>
<evidence type="ECO:0000256" key="1">
    <source>
        <dbReference type="SAM" id="MobiDB-lite"/>
    </source>
</evidence>
<reference evidence="2" key="1">
    <citation type="submission" date="2022-10" db="EMBL/GenBank/DDBJ databases">
        <title>Comparative genomic analysis of Cohnella hashimotonis sp. nov., isolated from the International Space Station.</title>
        <authorList>
            <person name="Simpson A."/>
            <person name="Venkateswaran K."/>
        </authorList>
    </citation>
    <scope>NUCLEOTIDE SEQUENCE</scope>
    <source>
        <strain evidence="2">DSM 28161</strain>
    </source>
</reference>
<comment type="caution">
    <text evidence="2">The sequence shown here is derived from an EMBL/GenBank/DDBJ whole genome shotgun (WGS) entry which is preliminary data.</text>
</comment>
<dbReference type="Proteomes" id="UP001153404">
    <property type="component" value="Unassembled WGS sequence"/>
</dbReference>
<evidence type="ECO:0000313" key="2">
    <source>
        <dbReference type="EMBL" id="MDG0809739.1"/>
    </source>
</evidence>
<sequence length="82" mass="8750">MYGGGDTVAQFGVSYSNNDVYVRSGNPSDVGGTGTWGIWRKVWNEGNDGTGERLGRRHGGRVPSGSRRAVNSRPDLFPCSCG</sequence>
<feature type="region of interest" description="Disordered" evidence="1">
    <location>
        <begin position="47"/>
        <end position="69"/>
    </location>
</feature>
<dbReference type="AlphaFoldDB" id="A0A9X4KWX9"/>
<gene>
    <name evidence="2" type="ORF">OMP40_10615</name>
</gene>
<evidence type="ECO:0000313" key="3">
    <source>
        <dbReference type="Proteomes" id="UP001153404"/>
    </source>
</evidence>
<dbReference type="EMBL" id="JAPDIA010000003">
    <property type="protein sequence ID" value="MDG0809739.1"/>
    <property type="molecule type" value="Genomic_DNA"/>
</dbReference>